<dbReference type="Pfam" id="PF10145">
    <property type="entry name" value="PhageMin_Tail"/>
    <property type="match status" value="1"/>
</dbReference>
<dbReference type="EMBL" id="CP065748">
    <property type="protein sequence ID" value="QPS78560.1"/>
    <property type="molecule type" value="Genomic_DNA"/>
</dbReference>
<keyword evidence="3" id="KW-0812">Transmembrane</keyword>
<evidence type="ECO:0000256" key="3">
    <source>
        <dbReference type="SAM" id="Phobius"/>
    </source>
</evidence>
<feature type="transmembrane region" description="Helical" evidence="3">
    <location>
        <begin position="530"/>
        <end position="555"/>
    </location>
</feature>
<keyword evidence="6" id="KW-1185">Reference proteome</keyword>
<dbReference type="KEGG" id="dla:I6G47_16120"/>
<keyword evidence="3" id="KW-1133">Transmembrane helix</keyword>
<dbReference type="RefSeq" id="WP_133073842.1">
    <property type="nucleotide sequence ID" value="NZ_CP065748.1"/>
</dbReference>
<feature type="transmembrane region" description="Helical" evidence="3">
    <location>
        <begin position="606"/>
        <end position="631"/>
    </location>
</feature>
<dbReference type="InterPro" id="IPR010090">
    <property type="entry name" value="Phage_tape_meas"/>
</dbReference>
<organism evidence="5 6">
    <name type="scientific">Delftia lacustris</name>
    <dbReference type="NCBI Taxonomy" id="558537"/>
    <lineage>
        <taxon>Bacteria</taxon>
        <taxon>Pseudomonadati</taxon>
        <taxon>Pseudomonadota</taxon>
        <taxon>Betaproteobacteria</taxon>
        <taxon>Burkholderiales</taxon>
        <taxon>Comamonadaceae</taxon>
        <taxon>Delftia</taxon>
    </lineage>
</organism>
<feature type="domain" description="Phage tail tape measure protein" evidence="4">
    <location>
        <begin position="224"/>
        <end position="432"/>
    </location>
</feature>
<name>A0A7T2YMJ6_9BURK</name>
<keyword evidence="2" id="KW-0175">Coiled coil</keyword>
<gene>
    <name evidence="5" type="ORF">I6G47_16120</name>
</gene>
<evidence type="ECO:0000259" key="4">
    <source>
        <dbReference type="Pfam" id="PF10145"/>
    </source>
</evidence>
<dbReference type="PANTHER" id="PTHR37813:SF1">
    <property type="entry name" value="FELS-2 PROPHAGE PROTEIN"/>
    <property type="match status" value="1"/>
</dbReference>
<evidence type="ECO:0000256" key="2">
    <source>
        <dbReference type="SAM" id="Coils"/>
    </source>
</evidence>
<evidence type="ECO:0000313" key="6">
    <source>
        <dbReference type="Proteomes" id="UP000595064"/>
    </source>
</evidence>
<dbReference type="Proteomes" id="UP000595064">
    <property type="component" value="Chromosome"/>
</dbReference>
<dbReference type="AlphaFoldDB" id="A0A7T2YMJ6"/>
<evidence type="ECO:0000256" key="1">
    <source>
        <dbReference type="ARBA" id="ARBA00022612"/>
    </source>
</evidence>
<sequence>MDKLKLQVLLDLADRVTAPLKRIGAGAKSVGVDVSGAQDALRKLQQQQAAVGKMRSMQERLQETQQRMAALKAGKAALGAEMQKGGPTAQALGAQYRKTTEELQKLSAAHERQIDQAKRLRAGLSGMGITNVAQAEGKLREAIDRTTKALERQRKAQELTNKHRAAVDANKAARGDARGALFDGAAMAASLAAPLKMAIDFESSMADVDKVMDLDKSGLERMSQSAIDLSKRLPMAAKDIAQIMALGGQSGLDEKQLLGGDGQVGFVEHAVKMGTAFGMTAEESGEAMAKMKSAFGMSIPEVATLTDKINLLGNTGAANEKQILGIVTRVGPLGGVAGVAAGGIAALGSTLAGMGVQEEVASTGIQNLMLALVAGESATKSQREGLQALGLDATEVAKSMQQDATATMMNVFDKVRGLEKYQQAAALQTLFGKESIKAIAPLLSQLDTLKENFEKVTDESKYGGAVNAEYEKRAATTANRLKLASNQAAAMGISMGNMLLPALNDGLTLLAPWMERLSALTQAYPGVTRAVVLLVAALVLGKVVAIAAGYGFALIKGALLTVRGVLIAARMAWILQTGAMVASMVISRTAALASKGFAAAQWLVNAALAANPIGIVILALVALAAAAYLIVTRWEEIKAGALALWESLKGMAGNFVQIGGQMIDGLISGVTAKLTALKDTVVGAATSVGQWFKETLGIASPSRVFMEYGGWVSEGAALGIQKGQGLAAAAAVGLAGVTAAPMAAAGTDALAAVQAMPITAPAPLMAPSGSALGRGGNAAGAGAPMAAPSGPINITIHAAPGMDPKDIARAVAAELDKRDRANKSRVLSQLSDTEG</sequence>
<dbReference type="PANTHER" id="PTHR37813">
    <property type="entry name" value="FELS-2 PROPHAGE PROTEIN"/>
    <property type="match status" value="1"/>
</dbReference>
<dbReference type="NCBIfam" id="TIGR01760">
    <property type="entry name" value="tape_meas_TP901"/>
    <property type="match status" value="1"/>
</dbReference>
<reference evidence="5 6" key="1">
    <citation type="submission" date="2020-12" db="EMBL/GenBank/DDBJ databases">
        <title>FDA dAtabase for Regulatory Grade micrObial Sequences (FDA-ARGOS): Supporting development and validation of Infectious Disease Dx tests.</title>
        <authorList>
            <person name="Sproer C."/>
            <person name="Gronow S."/>
            <person name="Severitt S."/>
            <person name="Schroder I."/>
            <person name="Tallon L."/>
            <person name="Sadzewicz L."/>
            <person name="Zhao X."/>
            <person name="Boylan J."/>
            <person name="Ott S."/>
            <person name="Bowen H."/>
            <person name="Vavikolanu K."/>
            <person name="Mehta A."/>
            <person name="Aluvathingal J."/>
            <person name="Nadendla S."/>
            <person name="Lowell S."/>
            <person name="Myers T."/>
            <person name="Yan Y."/>
            <person name="Sichtig H."/>
        </authorList>
    </citation>
    <scope>NUCLEOTIDE SEQUENCE [LARGE SCALE GENOMIC DNA]</scope>
    <source>
        <strain evidence="5 6">FDAARGOS_890</strain>
    </source>
</reference>
<feature type="transmembrane region" description="Helical" evidence="3">
    <location>
        <begin position="567"/>
        <end position="586"/>
    </location>
</feature>
<keyword evidence="3" id="KW-0472">Membrane</keyword>
<proteinExistence type="predicted"/>
<accession>A0A7T2YMJ6</accession>
<evidence type="ECO:0000313" key="5">
    <source>
        <dbReference type="EMBL" id="QPS78560.1"/>
    </source>
</evidence>
<keyword evidence="1" id="KW-1188">Viral release from host cell</keyword>
<feature type="coiled-coil region" evidence="2">
    <location>
        <begin position="47"/>
        <end position="120"/>
    </location>
</feature>
<protein>
    <submittedName>
        <fullName evidence="5">Phage tail tape measure protein</fullName>
    </submittedName>
</protein>